<dbReference type="PANTHER" id="PTHR43699">
    <property type="entry name" value="3-DEHYDROQUINATE DEHYDRATASE"/>
    <property type="match status" value="1"/>
</dbReference>
<evidence type="ECO:0000256" key="1">
    <source>
        <dbReference type="ARBA" id="ARBA00001864"/>
    </source>
</evidence>
<evidence type="ECO:0000256" key="2">
    <source>
        <dbReference type="ARBA" id="ARBA00012060"/>
    </source>
</evidence>
<keyword evidence="3" id="KW-0456">Lyase</keyword>
<proteinExistence type="predicted"/>
<gene>
    <name evidence="5" type="ORF">ACFSSA_14630</name>
</gene>
<dbReference type="CDD" id="cd00502">
    <property type="entry name" value="DHQase_I"/>
    <property type="match status" value="1"/>
</dbReference>
<organism evidence="5 6">
    <name type="scientific">Luteolibacter algae</name>
    <dbReference type="NCBI Taxonomy" id="454151"/>
    <lineage>
        <taxon>Bacteria</taxon>
        <taxon>Pseudomonadati</taxon>
        <taxon>Verrucomicrobiota</taxon>
        <taxon>Verrucomicrobiia</taxon>
        <taxon>Verrucomicrobiales</taxon>
        <taxon>Verrucomicrobiaceae</taxon>
        <taxon>Luteolibacter</taxon>
    </lineage>
</organism>
<evidence type="ECO:0000256" key="4">
    <source>
        <dbReference type="ARBA" id="ARBA00023270"/>
    </source>
</evidence>
<name>A0ABW5DAS8_9BACT</name>
<comment type="catalytic activity">
    <reaction evidence="1">
        <text>3-dehydroquinate = 3-dehydroshikimate + H2O</text>
        <dbReference type="Rhea" id="RHEA:21096"/>
        <dbReference type="ChEBI" id="CHEBI:15377"/>
        <dbReference type="ChEBI" id="CHEBI:16630"/>
        <dbReference type="ChEBI" id="CHEBI:32364"/>
        <dbReference type="EC" id="4.2.1.10"/>
    </reaction>
</comment>
<protein>
    <recommendedName>
        <fullName evidence="2">3-dehydroquinate dehydratase</fullName>
        <ecNumber evidence="2">4.2.1.10</ecNumber>
    </recommendedName>
</protein>
<keyword evidence="6" id="KW-1185">Reference proteome</keyword>
<dbReference type="InterPro" id="IPR001381">
    <property type="entry name" value="DHquinase_I"/>
</dbReference>
<dbReference type="EC" id="4.2.1.10" evidence="2"/>
<dbReference type="InterPro" id="IPR013785">
    <property type="entry name" value="Aldolase_TIM"/>
</dbReference>
<dbReference type="Proteomes" id="UP001597375">
    <property type="component" value="Unassembled WGS sequence"/>
</dbReference>
<dbReference type="RefSeq" id="WP_386821316.1">
    <property type="nucleotide sequence ID" value="NZ_JBHUIT010000034.1"/>
</dbReference>
<sequence>MPAQSFSFKNPISLVAGSFGDSQTIASETPDSLRQQCDIAEIRLDLIFPEFEAKGSNLWKHLHPFPLLFTARCHSEGSPFDFNTGERAEMLKAAIADAALIDIEAKNASSMTSVISAANAAGVPWIASYHDFDQLPSRQKLETHAEIAREAGAAAFKCAAKLRTMDDLTALAHFQISEHSIPVATMGMGVLAPVSRLLCAQAGSVLNYGYVGKTETAPGQWSAKQLRDCIHSLHPFH</sequence>
<keyword evidence="4" id="KW-0704">Schiff base</keyword>
<dbReference type="SUPFAM" id="SSF51569">
    <property type="entry name" value="Aldolase"/>
    <property type="match status" value="1"/>
</dbReference>
<accession>A0ABW5DAS8</accession>
<evidence type="ECO:0000313" key="6">
    <source>
        <dbReference type="Proteomes" id="UP001597375"/>
    </source>
</evidence>
<dbReference type="Pfam" id="PF01487">
    <property type="entry name" value="DHquinase_I"/>
    <property type="match status" value="1"/>
</dbReference>
<dbReference type="InterPro" id="IPR050146">
    <property type="entry name" value="Type-I_3-dehydroquinase"/>
</dbReference>
<reference evidence="6" key="1">
    <citation type="journal article" date="2019" name="Int. J. Syst. Evol. Microbiol.">
        <title>The Global Catalogue of Microorganisms (GCM) 10K type strain sequencing project: providing services to taxonomists for standard genome sequencing and annotation.</title>
        <authorList>
            <consortium name="The Broad Institute Genomics Platform"/>
            <consortium name="The Broad Institute Genome Sequencing Center for Infectious Disease"/>
            <person name="Wu L."/>
            <person name="Ma J."/>
        </authorList>
    </citation>
    <scope>NUCLEOTIDE SEQUENCE [LARGE SCALE GENOMIC DNA]</scope>
    <source>
        <strain evidence="6">CGMCC 4.7106</strain>
    </source>
</reference>
<dbReference type="EMBL" id="JBHUIT010000034">
    <property type="protein sequence ID" value="MFD2257914.1"/>
    <property type="molecule type" value="Genomic_DNA"/>
</dbReference>
<comment type="caution">
    <text evidence="5">The sequence shown here is derived from an EMBL/GenBank/DDBJ whole genome shotgun (WGS) entry which is preliminary data.</text>
</comment>
<dbReference type="Gene3D" id="3.20.20.70">
    <property type="entry name" value="Aldolase class I"/>
    <property type="match status" value="1"/>
</dbReference>
<evidence type="ECO:0000256" key="3">
    <source>
        <dbReference type="ARBA" id="ARBA00023239"/>
    </source>
</evidence>
<evidence type="ECO:0000313" key="5">
    <source>
        <dbReference type="EMBL" id="MFD2257914.1"/>
    </source>
</evidence>
<dbReference type="PANTHER" id="PTHR43699:SF1">
    <property type="entry name" value="3-DEHYDROQUINATE DEHYDRATASE"/>
    <property type="match status" value="1"/>
</dbReference>